<dbReference type="Proteomes" id="UP000789405">
    <property type="component" value="Unassembled WGS sequence"/>
</dbReference>
<proteinExistence type="predicted"/>
<dbReference type="Pfam" id="PF22693">
    <property type="entry name" value="MACPF_1"/>
    <property type="match status" value="1"/>
</dbReference>
<evidence type="ECO:0000313" key="4">
    <source>
        <dbReference type="Proteomes" id="UP000789405"/>
    </source>
</evidence>
<protein>
    <submittedName>
        <fullName evidence="3">26304_t:CDS:1</fullName>
    </submittedName>
</protein>
<dbReference type="EMBL" id="CAJVPY010005975">
    <property type="protein sequence ID" value="CAG8653998.1"/>
    <property type="molecule type" value="Genomic_DNA"/>
</dbReference>
<accession>A0A9N9H787</accession>
<dbReference type="OrthoDB" id="2487678at2759"/>
<feature type="coiled-coil region" evidence="1">
    <location>
        <begin position="306"/>
        <end position="365"/>
    </location>
</feature>
<keyword evidence="4" id="KW-1185">Reference proteome</keyword>
<reference evidence="3" key="1">
    <citation type="submission" date="2021-06" db="EMBL/GenBank/DDBJ databases">
        <authorList>
            <person name="Kallberg Y."/>
            <person name="Tangrot J."/>
            <person name="Rosling A."/>
        </authorList>
    </citation>
    <scope>NUCLEOTIDE SEQUENCE</scope>
    <source>
        <strain evidence="3">MA453B</strain>
    </source>
</reference>
<keyword evidence="1" id="KW-0175">Coiled coil</keyword>
<gene>
    <name evidence="3" type="ORF">DERYTH_LOCUS10340</name>
</gene>
<evidence type="ECO:0000313" key="3">
    <source>
        <dbReference type="EMBL" id="CAG8653998.1"/>
    </source>
</evidence>
<feature type="non-terminal residue" evidence="3">
    <location>
        <position position="1"/>
    </location>
</feature>
<dbReference type="AlphaFoldDB" id="A0A9N9H787"/>
<sequence>MYTDSKFFEDAGSIYIGIQVDNTTLANKFLVKKDDLFIQIRERHDLNITNRMEFIGKDGQPITRDKEDTLNLKDFEDGDILYIKTNNEFTFINIKINDEPIKVQLPKIYSFRDVRNELKKYNDIYINEFMQFFYDGGLIPRDNESSFTLLNFKADDTLIIKDPMDPDCNLLIQEFELKHGLRKNFKPSLEDAIEFKCKYKGKNQKCKCVVRCKEYRAYNKENEKYLDITDGKQFLFKGNAEVSGLNIQSKVGVSYKSKNEINELISTLHQYHTVFYIEAELEIDNPKLTDNLLEKVNEILIFDNEIEKLRNKINDKKGNNNEYLQDLENVSNLNERYKKEIRDFIKKLKEDSENDHSNLESLEKIVKDDLDNIYKTFGQFYKKKLFFGGKLTRTNINNSLMNNESRSRQVDFGGEINVDGNGIECSVQKLNELEEINQQKTEKEKFYAKGGNRNIYNDDDQRAWIDSLSDWKNWAVIDYVAEPIFNLLNEEQRNQIIKKIIGKRILEKGIIHIERSNIGPYHSHNLSKKINECLKKKKDRQIFVSIISKKRKDVYSVRVVRNTKTNEHTLLIHCIEGNKREIELRVRWIIIGYPDSFNYVEPEFNHSRIESINNYLISTGHLGYLIPIENLDNYFPLITCVQDVESSDKFEMANIAIGINFLQTKALIFAYNTELCKTCEIDKNFKAKFSINYSTIPDYNNYLQPISWKKRHWNWTNLNFKSKDVFYKEKNNKIEGKKRGKDGKEKLVCIYNEKGFVSYDSKSLGFRYLKCSDKKGKLD</sequence>
<feature type="domain" description="MACPF-like" evidence="2">
    <location>
        <begin position="364"/>
        <end position="496"/>
    </location>
</feature>
<dbReference type="InterPro" id="IPR054586">
    <property type="entry name" value="MACPF_1_fungal"/>
</dbReference>
<evidence type="ECO:0000256" key="1">
    <source>
        <dbReference type="SAM" id="Coils"/>
    </source>
</evidence>
<organism evidence="3 4">
    <name type="scientific">Dentiscutata erythropus</name>
    <dbReference type="NCBI Taxonomy" id="1348616"/>
    <lineage>
        <taxon>Eukaryota</taxon>
        <taxon>Fungi</taxon>
        <taxon>Fungi incertae sedis</taxon>
        <taxon>Mucoromycota</taxon>
        <taxon>Glomeromycotina</taxon>
        <taxon>Glomeromycetes</taxon>
        <taxon>Diversisporales</taxon>
        <taxon>Gigasporaceae</taxon>
        <taxon>Dentiscutata</taxon>
    </lineage>
</organism>
<name>A0A9N9H787_9GLOM</name>
<comment type="caution">
    <text evidence="3">The sequence shown here is derived from an EMBL/GenBank/DDBJ whole genome shotgun (WGS) entry which is preliminary data.</text>
</comment>
<evidence type="ECO:0000259" key="2">
    <source>
        <dbReference type="Pfam" id="PF22693"/>
    </source>
</evidence>